<sequence>MRGGRGLFIGISNQSETSRAEARVSLRMAPDACAAAPRAPLVFQYGLLTCKVTPRPLPVWMHGLAPCNETPRPPHVWPHGLVACIATPRAWPIHLVLHMSSCMYSRKADLYNLWFLLVSGLNYMSSLYNLWDQREQSSLTSHQRDTTSSGGVTILTNSESWRSQKRSSWKYCRHTKQPLRGGYNALAYFSNSSRVVPRKKPCPNAGNTADPPPAKEPGKMLLLHQGVLVFISSTHLEQMGEKGAGEHMFPLLFIQKKKPNLRVPGSSFQVPDPSFQVPDPSFRPP</sequence>
<organism evidence="2 3">
    <name type="scientific">Brassica cretica</name>
    <name type="common">Mustard</name>
    <dbReference type="NCBI Taxonomy" id="69181"/>
    <lineage>
        <taxon>Eukaryota</taxon>
        <taxon>Viridiplantae</taxon>
        <taxon>Streptophyta</taxon>
        <taxon>Embryophyta</taxon>
        <taxon>Tracheophyta</taxon>
        <taxon>Spermatophyta</taxon>
        <taxon>Magnoliopsida</taxon>
        <taxon>eudicotyledons</taxon>
        <taxon>Gunneridae</taxon>
        <taxon>Pentapetalae</taxon>
        <taxon>rosids</taxon>
        <taxon>malvids</taxon>
        <taxon>Brassicales</taxon>
        <taxon>Brassicaceae</taxon>
        <taxon>Brassiceae</taxon>
        <taxon>Brassica</taxon>
    </lineage>
</organism>
<evidence type="ECO:0000256" key="1">
    <source>
        <dbReference type="SAM" id="MobiDB-lite"/>
    </source>
</evidence>
<feature type="region of interest" description="Disordered" evidence="1">
    <location>
        <begin position="264"/>
        <end position="285"/>
    </location>
</feature>
<dbReference type="AlphaFoldDB" id="A0A8S9J9P5"/>
<evidence type="ECO:0000313" key="3">
    <source>
        <dbReference type="Proteomes" id="UP000712281"/>
    </source>
</evidence>
<protein>
    <submittedName>
        <fullName evidence="2">Uncharacterized protein</fullName>
    </submittedName>
</protein>
<evidence type="ECO:0000313" key="2">
    <source>
        <dbReference type="EMBL" id="KAF2578824.1"/>
    </source>
</evidence>
<dbReference type="EMBL" id="QGKW02001660">
    <property type="protein sequence ID" value="KAF2578824.1"/>
    <property type="molecule type" value="Genomic_DNA"/>
</dbReference>
<accession>A0A8S9J9P5</accession>
<proteinExistence type="predicted"/>
<comment type="caution">
    <text evidence="2">The sequence shown here is derived from an EMBL/GenBank/DDBJ whole genome shotgun (WGS) entry which is preliminary data.</text>
</comment>
<gene>
    <name evidence="2" type="ORF">F2Q68_00004826</name>
</gene>
<name>A0A8S9J9P5_BRACR</name>
<reference evidence="2" key="1">
    <citation type="submission" date="2019-12" db="EMBL/GenBank/DDBJ databases">
        <title>Genome sequencing and annotation of Brassica cretica.</title>
        <authorList>
            <person name="Studholme D.J."/>
            <person name="Sarris P.F."/>
        </authorList>
    </citation>
    <scope>NUCLEOTIDE SEQUENCE</scope>
    <source>
        <strain evidence="2">PFS-001/15</strain>
        <tissue evidence="2">Leaf</tissue>
    </source>
</reference>
<dbReference type="Proteomes" id="UP000712281">
    <property type="component" value="Unassembled WGS sequence"/>
</dbReference>